<dbReference type="AlphaFoldDB" id="A0A9N9U107"/>
<proteinExistence type="predicted"/>
<dbReference type="PROSITE" id="PS50157">
    <property type="entry name" value="ZINC_FINGER_C2H2_2"/>
    <property type="match status" value="5"/>
</dbReference>
<dbReference type="PROSITE" id="PS00028">
    <property type="entry name" value="ZINC_FINGER_C2H2_1"/>
    <property type="match status" value="1"/>
</dbReference>
<dbReference type="GO" id="GO:0008270">
    <property type="term" value="F:zinc ion binding"/>
    <property type="evidence" value="ECO:0007669"/>
    <property type="project" value="UniProtKB-KW"/>
</dbReference>
<name>A0A9N9U107_PHYSR</name>
<dbReference type="SUPFAM" id="SSF57667">
    <property type="entry name" value="beta-beta-alpha zinc fingers"/>
    <property type="match status" value="3"/>
</dbReference>
<feature type="domain" description="C2H2-type" evidence="6">
    <location>
        <begin position="401"/>
        <end position="429"/>
    </location>
</feature>
<dbReference type="Pfam" id="PF00096">
    <property type="entry name" value="zf-C2H2"/>
    <property type="match status" value="5"/>
</dbReference>
<keyword evidence="3 5" id="KW-0863">Zinc-finger</keyword>
<keyword evidence="4" id="KW-0862">Zinc</keyword>
<evidence type="ECO:0000313" key="7">
    <source>
        <dbReference type="EMBL" id="CAG9864626.1"/>
    </source>
</evidence>
<dbReference type="InterPro" id="IPR036236">
    <property type="entry name" value="Znf_C2H2_sf"/>
</dbReference>
<dbReference type="PANTHER" id="PTHR24409">
    <property type="entry name" value="ZINC FINGER PROTEIN 142"/>
    <property type="match status" value="1"/>
</dbReference>
<reference evidence="7" key="1">
    <citation type="submission" date="2022-01" db="EMBL/GenBank/DDBJ databases">
        <authorList>
            <person name="King R."/>
        </authorList>
    </citation>
    <scope>NUCLEOTIDE SEQUENCE</scope>
</reference>
<dbReference type="GO" id="GO:0000981">
    <property type="term" value="F:DNA-binding transcription factor activity, RNA polymerase II-specific"/>
    <property type="evidence" value="ECO:0007669"/>
    <property type="project" value="TreeGrafter"/>
</dbReference>
<dbReference type="PANTHER" id="PTHR24409:SF295">
    <property type="entry name" value="AZ2-RELATED"/>
    <property type="match status" value="1"/>
</dbReference>
<dbReference type="Proteomes" id="UP001153712">
    <property type="component" value="Chromosome 8"/>
</dbReference>
<evidence type="ECO:0000256" key="3">
    <source>
        <dbReference type="ARBA" id="ARBA00022771"/>
    </source>
</evidence>
<feature type="domain" description="C2H2-type" evidence="6">
    <location>
        <begin position="282"/>
        <end position="309"/>
    </location>
</feature>
<dbReference type="SMART" id="SM00355">
    <property type="entry name" value="ZnF_C2H2"/>
    <property type="match status" value="8"/>
</dbReference>
<dbReference type="FunFam" id="3.30.160.60:FF:000100">
    <property type="entry name" value="Zinc finger 45-like"/>
    <property type="match status" value="1"/>
</dbReference>
<feature type="domain" description="C2H2-type" evidence="6">
    <location>
        <begin position="26"/>
        <end position="53"/>
    </location>
</feature>
<protein>
    <recommendedName>
        <fullName evidence="6">C2H2-type domain-containing protein</fullName>
    </recommendedName>
</protein>
<evidence type="ECO:0000259" key="6">
    <source>
        <dbReference type="PROSITE" id="PS50157"/>
    </source>
</evidence>
<keyword evidence="1" id="KW-0479">Metal-binding</keyword>
<keyword evidence="8" id="KW-1185">Reference proteome</keyword>
<dbReference type="Gene3D" id="3.30.160.60">
    <property type="entry name" value="Classic Zinc Finger"/>
    <property type="match status" value="4"/>
</dbReference>
<evidence type="ECO:0000256" key="2">
    <source>
        <dbReference type="ARBA" id="ARBA00022737"/>
    </source>
</evidence>
<sequence length="431" mass="50670">MSLLVRYAFVSDNITLEQMTGQQYLFACKKCGRAYKRKSSLYNHCRWECGKEPQFKCDYCPYKGRQKIHFIMHVMAKHKEHKQEVLNSAYNKNLISAPYVNGHKLKKLPGKATKERKNCRGCSKRKTLGIIPKSKIKKVTTYCDTCPGWPKLSVIKLYVCAVCGRKYKQKCTLRRHQTYECNKEPQFEYPLSCQNCGRSYKQKANLRRHLRVECGVGPKIKCPLCNLTVKYVYVLKRHLKRDYLVELTPALCTRRKKWRILKTALLQSEQNIIQGHQVGSGFVCGTCGRTYKLKSSLRNHKKWECGKEPQFSCPFCQYKAKQKMHINRHIDRMHIKEISGSFDDIENGDLGSVREDSSFEDKDNNRKFNNYTECLKCHKKYKYKKNCVQHIRLQCSKEPRFACGICNQTYKFKKDLIRHVTEVHVWNLPKQ</sequence>
<organism evidence="7 8">
    <name type="scientific">Phyllotreta striolata</name>
    <name type="common">Striped flea beetle</name>
    <name type="synonym">Crioceris striolata</name>
    <dbReference type="NCBI Taxonomy" id="444603"/>
    <lineage>
        <taxon>Eukaryota</taxon>
        <taxon>Metazoa</taxon>
        <taxon>Ecdysozoa</taxon>
        <taxon>Arthropoda</taxon>
        <taxon>Hexapoda</taxon>
        <taxon>Insecta</taxon>
        <taxon>Pterygota</taxon>
        <taxon>Neoptera</taxon>
        <taxon>Endopterygota</taxon>
        <taxon>Coleoptera</taxon>
        <taxon>Polyphaga</taxon>
        <taxon>Cucujiformia</taxon>
        <taxon>Chrysomeloidea</taxon>
        <taxon>Chrysomelidae</taxon>
        <taxon>Galerucinae</taxon>
        <taxon>Alticini</taxon>
        <taxon>Phyllotreta</taxon>
    </lineage>
</organism>
<dbReference type="EMBL" id="OU900101">
    <property type="protein sequence ID" value="CAG9864626.1"/>
    <property type="molecule type" value="Genomic_DNA"/>
</dbReference>
<feature type="domain" description="C2H2-type" evidence="6">
    <location>
        <begin position="191"/>
        <end position="218"/>
    </location>
</feature>
<accession>A0A9N9U107</accession>
<feature type="domain" description="C2H2-type" evidence="6">
    <location>
        <begin position="158"/>
        <end position="185"/>
    </location>
</feature>
<dbReference type="OrthoDB" id="10004641at2759"/>
<evidence type="ECO:0000313" key="8">
    <source>
        <dbReference type="Proteomes" id="UP001153712"/>
    </source>
</evidence>
<evidence type="ECO:0000256" key="1">
    <source>
        <dbReference type="ARBA" id="ARBA00022723"/>
    </source>
</evidence>
<dbReference type="GO" id="GO:0000977">
    <property type="term" value="F:RNA polymerase II transcription regulatory region sequence-specific DNA binding"/>
    <property type="evidence" value="ECO:0007669"/>
    <property type="project" value="TreeGrafter"/>
</dbReference>
<gene>
    <name evidence="7" type="ORF">PHYEVI_LOCUS10878</name>
</gene>
<dbReference type="GO" id="GO:0005634">
    <property type="term" value="C:nucleus"/>
    <property type="evidence" value="ECO:0007669"/>
    <property type="project" value="TreeGrafter"/>
</dbReference>
<keyword evidence="2" id="KW-0677">Repeat</keyword>
<evidence type="ECO:0000256" key="4">
    <source>
        <dbReference type="ARBA" id="ARBA00022833"/>
    </source>
</evidence>
<dbReference type="InterPro" id="IPR013087">
    <property type="entry name" value="Znf_C2H2_type"/>
</dbReference>
<evidence type="ECO:0000256" key="5">
    <source>
        <dbReference type="PROSITE-ProRule" id="PRU00042"/>
    </source>
</evidence>